<evidence type="ECO:0000256" key="8">
    <source>
        <dbReference type="ARBA" id="ARBA00022840"/>
    </source>
</evidence>
<dbReference type="PRINTS" id="PR00344">
    <property type="entry name" value="BCTRLSENSOR"/>
</dbReference>
<dbReference type="GO" id="GO:0005524">
    <property type="term" value="F:ATP binding"/>
    <property type="evidence" value="ECO:0007669"/>
    <property type="project" value="UniProtKB-KW"/>
</dbReference>
<keyword evidence="18" id="KW-1185">Reference proteome</keyword>
<dbReference type="SMART" id="SM00304">
    <property type="entry name" value="HAMP"/>
    <property type="match status" value="1"/>
</dbReference>
<comment type="subcellular location">
    <subcellularLocation>
        <location evidence="2">Membrane</location>
    </subcellularLocation>
</comment>
<evidence type="ECO:0000259" key="15">
    <source>
        <dbReference type="PROSITE" id="PS50110"/>
    </source>
</evidence>
<evidence type="ECO:0000256" key="12">
    <source>
        <dbReference type="PROSITE-ProRule" id="PRU00169"/>
    </source>
</evidence>
<evidence type="ECO:0000313" key="18">
    <source>
        <dbReference type="Proteomes" id="UP000478892"/>
    </source>
</evidence>
<dbReference type="Pfam" id="PF00672">
    <property type="entry name" value="HAMP"/>
    <property type="match status" value="1"/>
</dbReference>
<dbReference type="SUPFAM" id="SSF55874">
    <property type="entry name" value="ATPase domain of HSP90 chaperone/DNA topoisomerase II/histidine kinase"/>
    <property type="match status" value="1"/>
</dbReference>
<dbReference type="SUPFAM" id="SSF52172">
    <property type="entry name" value="CheY-like"/>
    <property type="match status" value="1"/>
</dbReference>
<dbReference type="Gene3D" id="1.10.287.130">
    <property type="match status" value="1"/>
</dbReference>
<dbReference type="SUPFAM" id="SSF158472">
    <property type="entry name" value="HAMP domain-like"/>
    <property type="match status" value="1"/>
</dbReference>
<keyword evidence="13" id="KW-0472">Membrane</keyword>
<keyword evidence="9" id="KW-0902">Two-component regulatory system</keyword>
<dbReference type="CDD" id="cd19410">
    <property type="entry name" value="HK9-like_sensor"/>
    <property type="match status" value="2"/>
</dbReference>
<dbReference type="CDD" id="cd06225">
    <property type="entry name" value="HAMP"/>
    <property type="match status" value="1"/>
</dbReference>
<protein>
    <recommendedName>
        <fullName evidence="11">Sensory/regulatory protein RpfC</fullName>
        <ecNumber evidence="3">2.7.13.3</ecNumber>
    </recommendedName>
</protein>
<proteinExistence type="predicted"/>
<dbReference type="Gene3D" id="3.30.565.10">
    <property type="entry name" value="Histidine kinase-like ATPase, C-terminal domain"/>
    <property type="match status" value="1"/>
</dbReference>
<dbReference type="PANTHER" id="PTHR45339:SF1">
    <property type="entry name" value="HYBRID SIGNAL TRANSDUCTION HISTIDINE KINASE J"/>
    <property type="match status" value="1"/>
</dbReference>
<dbReference type="EMBL" id="WQLV01000008">
    <property type="protein sequence ID" value="MVO16880.1"/>
    <property type="molecule type" value="Genomic_DNA"/>
</dbReference>
<dbReference type="SMART" id="SM00388">
    <property type="entry name" value="HisKA"/>
    <property type="match status" value="1"/>
</dbReference>
<dbReference type="Pfam" id="PF02518">
    <property type="entry name" value="HATPase_c"/>
    <property type="match status" value="1"/>
</dbReference>
<comment type="catalytic activity">
    <reaction evidence="1">
        <text>ATP + protein L-histidine = ADP + protein N-phospho-L-histidine.</text>
        <dbReference type="EC" id="2.7.13.3"/>
    </reaction>
</comment>
<dbReference type="AlphaFoldDB" id="A0A6L6WHF1"/>
<evidence type="ECO:0000256" key="2">
    <source>
        <dbReference type="ARBA" id="ARBA00004370"/>
    </source>
</evidence>
<organism evidence="17 18">
    <name type="scientific">Parasedimentitalea huanghaiensis</name>
    <dbReference type="NCBI Taxonomy" id="2682100"/>
    <lineage>
        <taxon>Bacteria</taxon>
        <taxon>Pseudomonadati</taxon>
        <taxon>Pseudomonadota</taxon>
        <taxon>Alphaproteobacteria</taxon>
        <taxon>Rhodobacterales</taxon>
        <taxon>Paracoccaceae</taxon>
        <taxon>Parasedimentitalea</taxon>
    </lineage>
</organism>
<keyword evidence="5" id="KW-0808">Transferase</keyword>
<feature type="transmembrane region" description="Helical" evidence="13">
    <location>
        <begin position="382"/>
        <end position="406"/>
    </location>
</feature>
<keyword evidence="13" id="KW-0812">Transmembrane</keyword>
<evidence type="ECO:0000256" key="6">
    <source>
        <dbReference type="ARBA" id="ARBA00022741"/>
    </source>
</evidence>
<sequence length="882" mass="97155">MFGVHCLFVRVEKGLASMPDGKRPAGLFKRLSLSNLNAKTKVVLVAAVPLVLTIAIGIIASVNLARMSETAKWVEETQVVIAEAETLVAAAVDMETGMRGYLLAGSDSFLDPYRAGSGAFYENFSLLKEQLRDDPGQLEYLLEAEQVLRQWQIEVAEPQILLRREIDTAATMNTMAQLVREGEGKLYFDTFRLQIKAFVDAEEALLQERVAAISQSQAETTSNVPLTDTIIQLQDQSHHVIELARGTLAAAVDMETGMRGYLLAGDVQFLEPYQTGQESFDQFVNELAVAVSSNRTHVIRVKEIERLNAKWRTEIVEPAMELRQQIGIAKTMDDMANLVGEARGKMFFDQFREIMSAFTTEEARLLDLRSSQNELTFHKTKVVLLISVIAAVALGAALAGIIGSYIGKSIKSVTSSMRRLAKGDVEHPITGHERRDEVGEMIRALCVFRESMIREKALEAAVVERSIAAEAGNVAKSEFLAIMSHEIRTPMNGVLGMSSLLLETDLDEEQELFVQTIADSGQSLLVIINDILDFSKLEAGKVELDEGVFDLQQLVQSILNLLSQRGATKNVDLVMDYDPDLPKLLIGDEGRIRQIITNLVGNAEKFTSSGSVTVQVSGTSTQGDAALEIAVHDTGIGIPDDKLRHIFDRFAQVNGSKNRNFGGTGLGLAIASDLSRLMGGEISVQSQVNKGSSFTFRCSLKTAENVELLSQNADQEAGTLTDYNLAEPEADVEIKSVPKKILVADDNRTNRLVLQKMLKVVDAEILFAQDGCDAVHQFVTHHPELVLMDISMPKLTGIEATNEIRAYEKEIGLRTCPIVALTANAMVGDKEIYLECGMDDYLSKPIRKANLLEVLSRWSLDEDGDWQQVALERSEPRQINAY</sequence>
<dbReference type="SMART" id="SM00448">
    <property type="entry name" value="REC"/>
    <property type="match status" value="1"/>
</dbReference>
<dbReference type="PROSITE" id="PS50885">
    <property type="entry name" value="HAMP"/>
    <property type="match status" value="1"/>
</dbReference>
<evidence type="ECO:0000313" key="17">
    <source>
        <dbReference type="EMBL" id="MVO16880.1"/>
    </source>
</evidence>
<feature type="modified residue" description="4-aspartylphosphate" evidence="12">
    <location>
        <position position="789"/>
    </location>
</feature>
<dbReference type="InterPro" id="IPR007891">
    <property type="entry name" value="CHASE3"/>
</dbReference>
<dbReference type="Pfam" id="PF05227">
    <property type="entry name" value="CHASE3"/>
    <property type="match status" value="2"/>
</dbReference>
<reference evidence="17 18" key="1">
    <citation type="submission" date="2019-12" db="EMBL/GenBank/DDBJ databases">
        <authorList>
            <person name="Zhang Y.-J."/>
        </authorList>
    </citation>
    <scope>NUCLEOTIDE SEQUENCE [LARGE SCALE GENOMIC DNA]</scope>
    <source>
        <strain evidence="17 18">CY05</strain>
    </source>
</reference>
<dbReference type="Gene3D" id="3.40.50.2300">
    <property type="match status" value="1"/>
</dbReference>
<gene>
    <name evidence="17" type="ORF">GO984_13760</name>
</gene>
<dbReference type="InterPro" id="IPR001789">
    <property type="entry name" value="Sig_transdc_resp-reg_receiver"/>
</dbReference>
<dbReference type="InterPro" id="IPR003661">
    <property type="entry name" value="HisK_dim/P_dom"/>
</dbReference>
<feature type="transmembrane region" description="Helical" evidence="13">
    <location>
        <begin position="42"/>
        <end position="65"/>
    </location>
</feature>
<dbReference type="PANTHER" id="PTHR45339">
    <property type="entry name" value="HYBRID SIGNAL TRANSDUCTION HISTIDINE KINASE J"/>
    <property type="match status" value="1"/>
</dbReference>
<evidence type="ECO:0000256" key="13">
    <source>
        <dbReference type="SAM" id="Phobius"/>
    </source>
</evidence>
<dbReference type="GO" id="GO:0000155">
    <property type="term" value="F:phosphorelay sensor kinase activity"/>
    <property type="evidence" value="ECO:0007669"/>
    <property type="project" value="InterPro"/>
</dbReference>
<dbReference type="InterPro" id="IPR003660">
    <property type="entry name" value="HAMP_dom"/>
</dbReference>
<accession>A0A6L6WHF1</accession>
<dbReference type="SUPFAM" id="SSF47384">
    <property type="entry name" value="Homodimeric domain of signal transducing histidine kinase"/>
    <property type="match status" value="1"/>
</dbReference>
<dbReference type="PROSITE" id="PS50109">
    <property type="entry name" value="HIS_KIN"/>
    <property type="match status" value="1"/>
</dbReference>
<dbReference type="InterPro" id="IPR005467">
    <property type="entry name" value="His_kinase_dom"/>
</dbReference>
<keyword evidence="13" id="KW-1133">Transmembrane helix</keyword>
<keyword evidence="8" id="KW-0067">ATP-binding</keyword>
<dbReference type="EC" id="2.7.13.3" evidence="3"/>
<evidence type="ECO:0000256" key="3">
    <source>
        <dbReference type="ARBA" id="ARBA00012438"/>
    </source>
</evidence>
<evidence type="ECO:0000256" key="9">
    <source>
        <dbReference type="ARBA" id="ARBA00023012"/>
    </source>
</evidence>
<dbReference type="InterPro" id="IPR036097">
    <property type="entry name" value="HisK_dim/P_sf"/>
</dbReference>
<dbReference type="Pfam" id="PF00072">
    <property type="entry name" value="Response_reg"/>
    <property type="match status" value="1"/>
</dbReference>
<evidence type="ECO:0000256" key="11">
    <source>
        <dbReference type="ARBA" id="ARBA00068150"/>
    </source>
</evidence>
<dbReference type="CDD" id="cd00082">
    <property type="entry name" value="HisKA"/>
    <property type="match status" value="1"/>
</dbReference>
<dbReference type="InterPro" id="IPR011006">
    <property type="entry name" value="CheY-like_superfamily"/>
</dbReference>
<comment type="subunit">
    <text evidence="10">At low DSF concentrations, interacts with RpfF.</text>
</comment>
<dbReference type="SMART" id="SM00387">
    <property type="entry name" value="HATPase_c"/>
    <property type="match status" value="1"/>
</dbReference>
<dbReference type="Pfam" id="PF00512">
    <property type="entry name" value="HisKA"/>
    <property type="match status" value="1"/>
</dbReference>
<dbReference type="Gene3D" id="6.10.340.10">
    <property type="match status" value="1"/>
</dbReference>
<keyword evidence="4 12" id="KW-0597">Phosphoprotein</keyword>
<evidence type="ECO:0000256" key="1">
    <source>
        <dbReference type="ARBA" id="ARBA00000085"/>
    </source>
</evidence>
<evidence type="ECO:0000256" key="10">
    <source>
        <dbReference type="ARBA" id="ARBA00064003"/>
    </source>
</evidence>
<dbReference type="FunFam" id="1.10.287.130:FF:000002">
    <property type="entry name" value="Two-component osmosensing histidine kinase"/>
    <property type="match status" value="1"/>
</dbReference>
<dbReference type="CDD" id="cd17546">
    <property type="entry name" value="REC_hyHK_CKI1_RcsC-like"/>
    <property type="match status" value="1"/>
</dbReference>
<dbReference type="InterPro" id="IPR036890">
    <property type="entry name" value="HATPase_C_sf"/>
</dbReference>
<dbReference type="GO" id="GO:0016020">
    <property type="term" value="C:membrane"/>
    <property type="evidence" value="ECO:0007669"/>
    <property type="project" value="UniProtKB-SubCell"/>
</dbReference>
<feature type="domain" description="Response regulatory" evidence="15">
    <location>
        <begin position="740"/>
        <end position="859"/>
    </location>
</feature>
<keyword evidence="7" id="KW-0418">Kinase</keyword>
<name>A0A6L6WHF1_9RHOB</name>
<dbReference type="InterPro" id="IPR003594">
    <property type="entry name" value="HATPase_dom"/>
</dbReference>
<keyword evidence="6" id="KW-0547">Nucleotide-binding</keyword>
<evidence type="ECO:0000256" key="7">
    <source>
        <dbReference type="ARBA" id="ARBA00022777"/>
    </source>
</evidence>
<evidence type="ECO:0000256" key="5">
    <source>
        <dbReference type="ARBA" id="ARBA00022679"/>
    </source>
</evidence>
<dbReference type="CDD" id="cd16922">
    <property type="entry name" value="HATPase_EvgS-ArcB-TorS-like"/>
    <property type="match status" value="1"/>
</dbReference>
<dbReference type="Proteomes" id="UP000478892">
    <property type="component" value="Unassembled WGS sequence"/>
</dbReference>
<evidence type="ECO:0000259" key="14">
    <source>
        <dbReference type="PROSITE" id="PS50109"/>
    </source>
</evidence>
<dbReference type="FunFam" id="3.30.565.10:FF:000010">
    <property type="entry name" value="Sensor histidine kinase RcsC"/>
    <property type="match status" value="1"/>
</dbReference>
<comment type="caution">
    <text evidence="17">The sequence shown here is derived from an EMBL/GenBank/DDBJ whole genome shotgun (WGS) entry which is preliminary data.</text>
</comment>
<evidence type="ECO:0000259" key="16">
    <source>
        <dbReference type="PROSITE" id="PS50885"/>
    </source>
</evidence>
<evidence type="ECO:0000256" key="4">
    <source>
        <dbReference type="ARBA" id="ARBA00022553"/>
    </source>
</evidence>
<feature type="domain" description="HAMP" evidence="16">
    <location>
        <begin position="404"/>
        <end position="457"/>
    </location>
</feature>
<dbReference type="PROSITE" id="PS50110">
    <property type="entry name" value="RESPONSE_REGULATORY"/>
    <property type="match status" value="1"/>
</dbReference>
<dbReference type="InterPro" id="IPR004358">
    <property type="entry name" value="Sig_transdc_His_kin-like_C"/>
</dbReference>
<feature type="domain" description="Histidine kinase" evidence="14">
    <location>
        <begin position="482"/>
        <end position="702"/>
    </location>
</feature>